<evidence type="ECO:0000313" key="2">
    <source>
        <dbReference type="EMBL" id="KAF1966734.1"/>
    </source>
</evidence>
<reference evidence="2" key="1">
    <citation type="journal article" date="2020" name="Stud. Mycol.">
        <title>101 Dothideomycetes genomes: a test case for predicting lifestyles and emergence of pathogens.</title>
        <authorList>
            <person name="Haridas S."/>
            <person name="Albert R."/>
            <person name="Binder M."/>
            <person name="Bloem J."/>
            <person name="Labutti K."/>
            <person name="Salamov A."/>
            <person name="Andreopoulos B."/>
            <person name="Baker S."/>
            <person name="Barry K."/>
            <person name="Bills G."/>
            <person name="Bluhm B."/>
            <person name="Cannon C."/>
            <person name="Castanera R."/>
            <person name="Culley D."/>
            <person name="Daum C."/>
            <person name="Ezra D."/>
            <person name="Gonzalez J."/>
            <person name="Henrissat B."/>
            <person name="Kuo A."/>
            <person name="Liang C."/>
            <person name="Lipzen A."/>
            <person name="Lutzoni F."/>
            <person name="Magnuson J."/>
            <person name="Mondo S."/>
            <person name="Nolan M."/>
            <person name="Ohm R."/>
            <person name="Pangilinan J."/>
            <person name="Park H.-J."/>
            <person name="Ramirez L."/>
            <person name="Alfaro M."/>
            <person name="Sun H."/>
            <person name="Tritt A."/>
            <person name="Yoshinaga Y."/>
            <person name="Zwiers L.-H."/>
            <person name="Turgeon B."/>
            <person name="Goodwin S."/>
            <person name="Spatafora J."/>
            <person name="Crous P."/>
            <person name="Grigoriev I."/>
        </authorList>
    </citation>
    <scope>NUCLEOTIDE SEQUENCE</scope>
    <source>
        <strain evidence="2">CBS 107.79</strain>
    </source>
</reference>
<evidence type="ECO:0000313" key="3">
    <source>
        <dbReference type="Proteomes" id="UP000800036"/>
    </source>
</evidence>
<keyword evidence="3" id="KW-1185">Reference proteome</keyword>
<dbReference type="EMBL" id="ML976742">
    <property type="protein sequence ID" value="KAF1966734.1"/>
    <property type="molecule type" value="Genomic_DNA"/>
</dbReference>
<protein>
    <submittedName>
        <fullName evidence="2">Uncharacterized protein</fullName>
    </submittedName>
</protein>
<accession>A0A6A5UPW5</accession>
<organism evidence="2 3">
    <name type="scientific">Bimuria novae-zelandiae CBS 107.79</name>
    <dbReference type="NCBI Taxonomy" id="1447943"/>
    <lineage>
        <taxon>Eukaryota</taxon>
        <taxon>Fungi</taxon>
        <taxon>Dikarya</taxon>
        <taxon>Ascomycota</taxon>
        <taxon>Pezizomycotina</taxon>
        <taxon>Dothideomycetes</taxon>
        <taxon>Pleosporomycetidae</taxon>
        <taxon>Pleosporales</taxon>
        <taxon>Massarineae</taxon>
        <taxon>Didymosphaeriaceae</taxon>
        <taxon>Bimuria</taxon>
    </lineage>
</organism>
<proteinExistence type="predicted"/>
<feature type="region of interest" description="Disordered" evidence="1">
    <location>
        <begin position="128"/>
        <end position="163"/>
    </location>
</feature>
<name>A0A6A5UPW5_9PLEO</name>
<dbReference type="OrthoDB" id="3800314at2759"/>
<evidence type="ECO:0000256" key="1">
    <source>
        <dbReference type="SAM" id="MobiDB-lite"/>
    </source>
</evidence>
<dbReference type="AlphaFoldDB" id="A0A6A5UPW5"/>
<feature type="compositionally biased region" description="Low complexity" evidence="1">
    <location>
        <begin position="140"/>
        <end position="155"/>
    </location>
</feature>
<sequence>MSRPLSMTWVQSELIPFLDLSFNIVTGYEPKTHEQWEAEIARAEKRINTIRNYDNSIINIDRIRLVLSSSPNVDAEDQAQALQVINDQELVITMFVRHAVTRGPYPLISLGVGKNPEANRERELLRQKKQKLPSIVTAKPARNGRGAGGPRNNNRSSSVNNQYLPNWNPMPQYLPAAQSSAYTAAANTLGFNPAPYQSSRAEIESCNDAYLQYPQEVYGAGFTTQASSTNVSALSTMFTPHAFANYKESATGEYTNVANGQGQVQSHSPQGRLHVAAPVFVPGKAIHNTLHAPEFVPGVQEHRTLSMAGDQLL</sequence>
<gene>
    <name evidence="2" type="ORF">BU23DRAFT_603369</name>
</gene>
<dbReference type="Proteomes" id="UP000800036">
    <property type="component" value="Unassembled WGS sequence"/>
</dbReference>